<dbReference type="Gene3D" id="2.60.120.620">
    <property type="entry name" value="q2cbj1_9rhob like domain"/>
    <property type="match status" value="1"/>
</dbReference>
<sequence length="382" mass="43141">MGQDHTASGAAPVAVPEMVSAEVLERADALGQAFRTASPFRHVAVDGFFRPEVATELLAAFPAFDEKLAMNENGQVGGKAVNEKVTGLGPVYQRLDQLVSSREFRDLVSQLTGIPDLQYDPYYFGGGTHENLHGQGLDAHVDFNFHPKTRQHRRLNMIFYLTEEWQDEWGGSIQLHRDPHLPPSQDEIVTITPLFNRCVIFETTETSWHGFPRIELPEDKRGLSRKSFALYYYTETRPAEELGPEHSTIYVEQHLPESWQPGITLDGEQLQHVRNLIASRDQHLTRLYEDIKRINTELNALKESRGIQAPPGVAPETGEPVATEDDAERSAEQRLEALEAALGRREAEAARLAMRVRELESSTSWRVTRPLRGFKRLISGQR</sequence>
<dbReference type="Pfam" id="PF13640">
    <property type="entry name" value="2OG-FeII_Oxy_3"/>
    <property type="match status" value="1"/>
</dbReference>
<keyword evidence="4" id="KW-1185">Reference proteome</keyword>
<dbReference type="PANTHER" id="PTHR12117:SF0">
    <property type="entry name" value="PROLYL 3-HYDROXYLASE OGFOD1"/>
    <property type="match status" value="1"/>
</dbReference>
<protein>
    <submittedName>
        <fullName evidence="3">2OG-Fe(II) oxygenase</fullName>
    </submittedName>
</protein>
<dbReference type="AlphaFoldDB" id="A0A5N0TDS8"/>
<accession>A0A5N0TDS8</accession>
<proteinExistence type="predicted"/>
<dbReference type="RefSeq" id="WP_150862811.1">
    <property type="nucleotide sequence ID" value="NZ_VYXP01000002.1"/>
</dbReference>
<dbReference type="InterPro" id="IPR044862">
    <property type="entry name" value="Pro_4_hyd_alph_FE2OG_OXY"/>
</dbReference>
<organism evidence="3 4">
    <name type="scientific">Marinihelvus fidelis</name>
    <dbReference type="NCBI Taxonomy" id="2613842"/>
    <lineage>
        <taxon>Bacteria</taxon>
        <taxon>Pseudomonadati</taxon>
        <taxon>Pseudomonadota</taxon>
        <taxon>Gammaproteobacteria</taxon>
        <taxon>Chromatiales</taxon>
        <taxon>Wenzhouxiangellaceae</taxon>
        <taxon>Marinihelvus</taxon>
    </lineage>
</organism>
<feature type="domain" description="Prolyl 4-hydroxylase alpha subunit Fe(2+) 2OG dioxygenase" evidence="2">
    <location>
        <begin position="133"/>
        <end position="232"/>
    </location>
</feature>
<feature type="region of interest" description="Disordered" evidence="1">
    <location>
        <begin position="305"/>
        <end position="328"/>
    </location>
</feature>
<evidence type="ECO:0000313" key="4">
    <source>
        <dbReference type="Proteomes" id="UP000325372"/>
    </source>
</evidence>
<dbReference type="Proteomes" id="UP000325372">
    <property type="component" value="Unassembled WGS sequence"/>
</dbReference>
<reference evidence="3 4" key="1">
    <citation type="submission" date="2019-09" db="EMBL/GenBank/DDBJ databases">
        <title>Wenzhouxiangella sp. Genome sequencing and assembly.</title>
        <authorList>
            <person name="Zhang R."/>
        </authorList>
    </citation>
    <scope>NUCLEOTIDE SEQUENCE [LARGE SCALE GENOMIC DNA]</scope>
    <source>
        <strain evidence="3 4">W260</strain>
    </source>
</reference>
<evidence type="ECO:0000259" key="2">
    <source>
        <dbReference type="Pfam" id="PF13640"/>
    </source>
</evidence>
<evidence type="ECO:0000313" key="3">
    <source>
        <dbReference type="EMBL" id="KAA9133253.1"/>
    </source>
</evidence>
<evidence type="ECO:0000256" key="1">
    <source>
        <dbReference type="SAM" id="MobiDB-lite"/>
    </source>
</evidence>
<dbReference type="PANTHER" id="PTHR12117">
    <property type="entry name" value="HISTONE ACETYLTRANSFERASE COMPLEX"/>
    <property type="match status" value="1"/>
</dbReference>
<gene>
    <name evidence="3" type="ORF">F3N42_02540</name>
</gene>
<dbReference type="EMBL" id="VYXP01000002">
    <property type="protein sequence ID" value="KAA9133253.1"/>
    <property type="molecule type" value="Genomic_DNA"/>
</dbReference>
<dbReference type="InterPro" id="IPR051842">
    <property type="entry name" value="uS12_prolyl_hydroxylase"/>
</dbReference>
<name>A0A5N0TDS8_9GAMM</name>
<comment type="caution">
    <text evidence="3">The sequence shown here is derived from an EMBL/GenBank/DDBJ whole genome shotgun (WGS) entry which is preliminary data.</text>
</comment>